<keyword evidence="4 8" id="KW-0460">Magnesium</keyword>
<dbReference type="GO" id="GO:0008616">
    <property type="term" value="P:tRNA queuosine(34) biosynthetic process"/>
    <property type="evidence" value="ECO:0007669"/>
    <property type="project" value="UniProtKB-UniRule"/>
</dbReference>
<gene>
    <name evidence="8" type="primary">queE</name>
    <name evidence="10" type="ORF">BGX16_2024</name>
</gene>
<evidence type="ECO:0000313" key="10">
    <source>
        <dbReference type="EMBL" id="PJJ42010.1"/>
    </source>
</evidence>
<dbReference type="EC" id="4.3.99.3" evidence="8"/>
<evidence type="ECO:0000256" key="7">
    <source>
        <dbReference type="ARBA" id="ARBA00023239"/>
    </source>
</evidence>
<dbReference type="Gene3D" id="3.20.20.70">
    <property type="entry name" value="Aldolase class I"/>
    <property type="match status" value="1"/>
</dbReference>
<dbReference type="Proteomes" id="UP000231134">
    <property type="component" value="Unassembled WGS sequence"/>
</dbReference>
<dbReference type="PROSITE" id="PS51918">
    <property type="entry name" value="RADICAL_SAM"/>
    <property type="match status" value="1"/>
</dbReference>
<comment type="cofactor">
    <cofactor evidence="8">
        <name>S-adenosyl-L-methionine</name>
        <dbReference type="ChEBI" id="CHEBI:59789"/>
    </cofactor>
    <text evidence="8">Binds 1 S-adenosyl-L-methionine per subunit.</text>
</comment>
<dbReference type="GO" id="GO:0000287">
    <property type="term" value="F:magnesium ion binding"/>
    <property type="evidence" value="ECO:0007669"/>
    <property type="project" value="UniProtKB-UniRule"/>
</dbReference>
<keyword evidence="8" id="KW-0671">Queuosine biosynthesis</keyword>
<feature type="domain" description="Radical SAM core" evidence="9">
    <location>
        <begin position="16"/>
        <end position="218"/>
    </location>
</feature>
<comment type="pathway">
    <text evidence="8">Purine metabolism; 7-cyano-7-deazaguanine biosynthesis.</text>
</comment>
<comment type="caution">
    <text evidence="8">Lacks conserved residue(s) required for the propagation of feature annotation.</text>
</comment>
<comment type="subunit">
    <text evidence="8">Homodimer.</text>
</comment>
<evidence type="ECO:0000256" key="4">
    <source>
        <dbReference type="ARBA" id="ARBA00022842"/>
    </source>
</evidence>
<dbReference type="RefSeq" id="WP_100425904.1">
    <property type="nucleotide sequence ID" value="NZ_PGEX01000001.1"/>
</dbReference>
<dbReference type="InterPro" id="IPR013785">
    <property type="entry name" value="Aldolase_TIM"/>
</dbReference>
<evidence type="ECO:0000313" key="11">
    <source>
        <dbReference type="Proteomes" id="UP000231134"/>
    </source>
</evidence>
<dbReference type="SFLD" id="SFLDS00029">
    <property type="entry name" value="Radical_SAM"/>
    <property type="match status" value="1"/>
</dbReference>
<dbReference type="InterPro" id="IPR058240">
    <property type="entry name" value="rSAM_sf"/>
</dbReference>
<dbReference type="OrthoDB" id="9792276at2"/>
<dbReference type="AlphaFoldDB" id="A0A2M9A8G2"/>
<dbReference type="HAMAP" id="MF_00917">
    <property type="entry name" value="QueE"/>
    <property type="match status" value="1"/>
</dbReference>
<keyword evidence="5 8" id="KW-0408">Iron</keyword>
<feature type="binding site" evidence="8">
    <location>
        <position position="36"/>
    </location>
    <ligand>
        <name>[4Fe-4S] cluster</name>
        <dbReference type="ChEBI" id="CHEBI:49883"/>
        <note>4Fe-4S-S-AdoMet</note>
    </ligand>
</feature>
<dbReference type="PANTHER" id="PTHR42836:SF1">
    <property type="entry name" value="7-CARBOXY-7-DEAZAGUANINE SYNTHASE"/>
    <property type="match status" value="1"/>
</dbReference>
<evidence type="ECO:0000256" key="8">
    <source>
        <dbReference type="HAMAP-Rule" id="MF_00917"/>
    </source>
</evidence>
<dbReference type="GO" id="GO:0016840">
    <property type="term" value="F:carbon-nitrogen lyase activity"/>
    <property type="evidence" value="ECO:0007669"/>
    <property type="project" value="UniProtKB-UniRule"/>
</dbReference>
<keyword evidence="1 8" id="KW-0004">4Fe-4S</keyword>
<feature type="binding site" evidence="8">
    <location>
        <position position="29"/>
    </location>
    <ligand>
        <name>[4Fe-4S] cluster</name>
        <dbReference type="ChEBI" id="CHEBI:49883"/>
        <note>4Fe-4S-S-AdoMet</note>
    </ligand>
</feature>
<keyword evidence="6 8" id="KW-0411">Iron-sulfur</keyword>
<evidence type="ECO:0000256" key="5">
    <source>
        <dbReference type="ARBA" id="ARBA00023004"/>
    </source>
</evidence>
<feature type="binding site" evidence="8">
    <location>
        <position position="25"/>
    </location>
    <ligand>
        <name>substrate</name>
    </ligand>
</feature>
<dbReference type="InterPro" id="IPR024924">
    <property type="entry name" value="7-CO-7-deazaguanine_synth-like"/>
</dbReference>
<feature type="binding site" evidence="8">
    <location>
        <position position="33"/>
    </location>
    <ligand>
        <name>[4Fe-4S] cluster</name>
        <dbReference type="ChEBI" id="CHEBI:49883"/>
        <note>4Fe-4S-S-AdoMet</note>
    </ligand>
</feature>
<keyword evidence="3 8" id="KW-0479">Metal-binding</keyword>
<evidence type="ECO:0000256" key="1">
    <source>
        <dbReference type="ARBA" id="ARBA00022485"/>
    </source>
</evidence>
<sequence>MKVSEIFLSIEGEGIRTGAPAVFVRLFGCNLHCAYCDSLYAIEGSDFVEMSPVEIFEKVQSFRTKYVTLTGGEPLIHADVQTLLKLLDDAGFEVNIETNGTRPSPVGYKNAFCTMDWKISSSGMRNEKNLQNLLTLEARDVLKFVVGTPEDLEDAVHIVEILEKEFAKEKRPLPVLYVSPIFGSMPYEEMVNWILANEVLRRNSTRFQVQLHKIIWDPLARGV</sequence>
<dbReference type="SUPFAM" id="SSF102114">
    <property type="entry name" value="Radical SAM enzymes"/>
    <property type="match status" value="1"/>
</dbReference>
<dbReference type="PIRSF" id="PIRSF000370">
    <property type="entry name" value="QueE"/>
    <property type="match status" value="1"/>
</dbReference>
<evidence type="ECO:0000256" key="2">
    <source>
        <dbReference type="ARBA" id="ARBA00022691"/>
    </source>
</evidence>
<comment type="cofactor">
    <cofactor evidence="8">
        <name>Mg(2+)</name>
        <dbReference type="ChEBI" id="CHEBI:18420"/>
    </cofactor>
</comment>
<evidence type="ECO:0000256" key="3">
    <source>
        <dbReference type="ARBA" id="ARBA00022723"/>
    </source>
</evidence>
<dbReference type="CDD" id="cd01335">
    <property type="entry name" value="Radical_SAM"/>
    <property type="match status" value="1"/>
</dbReference>
<keyword evidence="11" id="KW-1185">Reference proteome</keyword>
<comment type="caution">
    <text evidence="10">The sequence shown here is derived from an EMBL/GenBank/DDBJ whole genome shotgun (WGS) entry which is preliminary data.</text>
</comment>
<protein>
    <recommendedName>
        <fullName evidence="8">7-carboxy-7-deazaguanine synthase</fullName>
        <shortName evidence="8">CDG synthase</shortName>
        <ecNumber evidence="8">4.3.99.3</ecNumber>
    </recommendedName>
    <alternativeName>
        <fullName evidence="8">Queuosine biosynthesis protein QueE</fullName>
    </alternativeName>
</protein>
<keyword evidence="2 8" id="KW-0949">S-adenosyl-L-methionine</keyword>
<feature type="binding site" evidence="8">
    <location>
        <begin position="10"/>
        <end position="12"/>
    </location>
    <ligand>
        <name>substrate</name>
    </ligand>
</feature>
<comment type="function">
    <text evidence="8">Catalyzes the complex heterocyclic radical-mediated conversion of 6-carboxy-5,6,7,8-tetrahydropterin (CPH4) to 7-carboxy-7-deazaguanine (CDG), a step common to the biosynthetic pathways of all 7-deazapurine-containing compounds.</text>
</comment>
<dbReference type="InterPro" id="IPR007197">
    <property type="entry name" value="rSAM"/>
</dbReference>
<dbReference type="EMBL" id="PGEX01000001">
    <property type="protein sequence ID" value="PJJ42010.1"/>
    <property type="molecule type" value="Genomic_DNA"/>
</dbReference>
<dbReference type="Pfam" id="PF04055">
    <property type="entry name" value="Radical_SAM"/>
    <property type="match status" value="1"/>
</dbReference>
<comment type="similarity">
    <text evidence="8">Belongs to the radical SAM superfamily. 7-carboxy-7-deazaguanine synthase family.</text>
</comment>
<dbReference type="UniPathway" id="UPA00391"/>
<feature type="binding site" evidence="8">
    <location>
        <position position="38"/>
    </location>
    <ligand>
        <name>Mg(2+)</name>
        <dbReference type="ChEBI" id="CHEBI:18420"/>
    </ligand>
</feature>
<keyword evidence="7 8" id="KW-0456">Lyase</keyword>
<evidence type="ECO:0000256" key="6">
    <source>
        <dbReference type="ARBA" id="ARBA00023014"/>
    </source>
</evidence>
<evidence type="ECO:0000259" key="9">
    <source>
        <dbReference type="PROSITE" id="PS51918"/>
    </source>
</evidence>
<reference evidence="10 11" key="1">
    <citation type="submission" date="2017-11" db="EMBL/GenBank/DDBJ databases">
        <title>Animal gut microbial communities from fecal samples from Wisconsin, USA.</title>
        <authorList>
            <person name="Neumann A."/>
        </authorList>
    </citation>
    <scope>NUCLEOTIDE SEQUENCE [LARGE SCALE GENOMIC DNA]</scope>
    <source>
        <strain evidence="10 11">UWS3</strain>
    </source>
</reference>
<feature type="binding site" evidence="8">
    <location>
        <position position="72"/>
    </location>
    <ligand>
        <name>S-adenosyl-L-methionine</name>
        <dbReference type="ChEBI" id="CHEBI:59789"/>
    </ligand>
</feature>
<dbReference type="GO" id="GO:1904047">
    <property type="term" value="F:S-adenosyl-L-methionine binding"/>
    <property type="evidence" value="ECO:0007669"/>
    <property type="project" value="UniProtKB-UniRule"/>
</dbReference>
<organism evidence="10 11">
    <name type="scientific">Hallerella succinigenes</name>
    <dbReference type="NCBI Taxonomy" id="1896222"/>
    <lineage>
        <taxon>Bacteria</taxon>
        <taxon>Pseudomonadati</taxon>
        <taxon>Fibrobacterota</taxon>
        <taxon>Fibrobacteria</taxon>
        <taxon>Fibrobacterales</taxon>
        <taxon>Fibrobacteraceae</taxon>
        <taxon>Hallerella</taxon>
    </lineage>
</organism>
<comment type="cofactor">
    <cofactor evidence="8">
        <name>[4Fe-4S] cluster</name>
        <dbReference type="ChEBI" id="CHEBI:49883"/>
    </cofactor>
    <text evidence="8">Binds 1 [4Fe-4S] cluster. The cluster is coordinated with 3 cysteines and an exchangeable S-adenosyl-L-methionine.</text>
</comment>
<feature type="binding site" evidence="8">
    <location>
        <begin position="35"/>
        <end position="37"/>
    </location>
    <ligand>
        <name>S-adenosyl-L-methionine</name>
        <dbReference type="ChEBI" id="CHEBI:59789"/>
    </ligand>
</feature>
<name>A0A2M9A8G2_9BACT</name>
<proteinExistence type="inferred from homology"/>
<feature type="binding site" evidence="8">
    <location>
        <position position="70"/>
    </location>
    <ligand>
        <name>substrate</name>
    </ligand>
</feature>
<dbReference type="PANTHER" id="PTHR42836">
    <property type="entry name" value="7-CARBOXY-7-DEAZAGUANINE SYNTHASE"/>
    <property type="match status" value="1"/>
</dbReference>
<dbReference type="GO" id="GO:0051539">
    <property type="term" value="F:4 iron, 4 sulfur cluster binding"/>
    <property type="evidence" value="ECO:0007669"/>
    <property type="project" value="UniProtKB-UniRule"/>
</dbReference>
<comment type="catalytic activity">
    <reaction evidence="8">
        <text>6-carboxy-5,6,7,8-tetrahydropterin + H(+) = 7-carboxy-7-carbaguanine + NH4(+)</text>
        <dbReference type="Rhea" id="RHEA:27974"/>
        <dbReference type="ChEBI" id="CHEBI:15378"/>
        <dbReference type="ChEBI" id="CHEBI:28938"/>
        <dbReference type="ChEBI" id="CHEBI:61032"/>
        <dbReference type="ChEBI" id="CHEBI:61036"/>
        <dbReference type="EC" id="4.3.99.3"/>
    </reaction>
</comment>
<accession>A0A2M9A8G2</accession>